<dbReference type="InterPro" id="IPR012338">
    <property type="entry name" value="Beta-lactam/transpept-like"/>
</dbReference>
<dbReference type="EMBL" id="BAABCN010000002">
    <property type="protein sequence ID" value="GAA3863363.1"/>
    <property type="molecule type" value="Genomic_DNA"/>
</dbReference>
<evidence type="ECO:0000313" key="2">
    <source>
        <dbReference type="EMBL" id="GAA3863363.1"/>
    </source>
</evidence>
<keyword evidence="3" id="KW-1185">Reference proteome</keyword>
<dbReference type="Pfam" id="PF13354">
    <property type="entry name" value="Beta-lactamase2"/>
    <property type="match status" value="1"/>
</dbReference>
<sequence length="263" mass="27327">MSVISAYSDGVPFLSFLAMNADGHVLISLNADEPVYAASTIKLAVLVAAMRQVDAGMLSLDQPVAVTDTFMSRIAGAGRFSFEPDETDLGLPPNGETVSLAECLERMIRVSSNAATNLVVERIGMPAVTESLALMGAGSSSFERLISDHAARDEGFSHAATAHDLAAIMNSIVTGALCGPASTAFMVEQLKNQAYPVIGAALPPGATWGSKSGWVDGIHHDVAFVGEPGEPDSYVLAVCTRGFGNEHAQAVIAAVARGVQLSH</sequence>
<dbReference type="InterPro" id="IPR045155">
    <property type="entry name" value="Beta-lactam_cat"/>
</dbReference>
<comment type="caution">
    <text evidence="2">The sequence shown here is derived from an EMBL/GenBank/DDBJ whole genome shotgun (WGS) entry which is preliminary data.</text>
</comment>
<feature type="domain" description="Beta-lactamase class A catalytic" evidence="1">
    <location>
        <begin position="19"/>
        <end position="240"/>
    </location>
</feature>
<dbReference type="PANTHER" id="PTHR35333:SF3">
    <property type="entry name" value="BETA-LACTAMASE-TYPE TRANSPEPTIDASE FOLD CONTAINING PROTEIN"/>
    <property type="match status" value="1"/>
</dbReference>
<keyword evidence="2" id="KW-0378">Hydrolase</keyword>
<dbReference type="PANTHER" id="PTHR35333">
    <property type="entry name" value="BETA-LACTAMASE"/>
    <property type="match status" value="1"/>
</dbReference>
<dbReference type="RefSeq" id="WP_345061799.1">
    <property type="nucleotide sequence ID" value="NZ_BAABCN010000002.1"/>
</dbReference>
<accession>A0ABP7K343</accession>
<dbReference type="InterPro" id="IPR000871">
    <property type="entry name" value="Beta-lactam_class-A"/>
</dbReference>
<evidence type="ECO:0000313" key="3">
    <source>
        <dbReference type="Proteomes" id="UP001501803"/>
    </source>
</evidence>
<evidence type="ECO:0000259" key="1">
    <source>
        <dbReference type="Pfam" id="PF13354"/>
    </source>
</evidence>
<gene>
    <name evidence="2" type="ORF">GCM10022381_04220</name>
</gene>
<proteinExistence type="predicted"/>
<name>A0ABP7K343_9MICO</name>
<protein>
    <submittedName>
        <fullName evidence="2">Serine hydrolase</fullName>
    </submittedName>
</protein>
<dbReference type="SUPFAM" id="SSF56601">
    <property type="entry name" value="beta-lactamase/transpeptidase-like"/>
    <property type="match status" value="1"/>
</dbReference>
<dbReference type="Proteomes" id="UP001501803">
    <property type="component" value="Unassembled WGS sequence"/>
</dbReference>
<dbReference type="Gene3D" id="3.40.710.10">
    <property type="entry name" value="DD-peptidase/beta-lactamase superfamily"/>
    <property type="match status" value="1"/>
</dbReference>
<reference evidence="3" key="1">
    <citation type="journal article" date="2019" name="Int. J. Syst. Evol. Microbiol.">
        <title>The Global Catalogue of Microorganisms (GCM) 10K type strain sequencing project: providing services to taxonomists for standard genome sequencing and annotation.</title>
        <authorList>
            <consortium name="The Broad Institute Genomics Platform"/>
            <consortium name="The Broad Institute Genome Sequencing Center for Infectious Disease"/>
            <person name="Wu L."/>
            <person name="Ma J."/>
        </authorList>
    </citation>
    <scope>NUCLEOTIDE SEQUENCE [LARGE SCALE GENOMIC DNA]</scope>
    <source>
        <strain evidence="3">JCM 17021</strain>
    </source>
</reference>
<organism evidence="2 3">
    <name type="scientific">Leifsonia kafniensis</name>
    <dbReference type="NCBI Taxonomy" id="475957"/>
    <lineage>
        <taxon>Bacteria</taxon>
        <taxon>Bacillati</taxon>
        <taxon>Actinomycetota</taxon>
        <taxon>Actinomycetes</taxon>
        <taxon>Micrococcales</taxon>
        <taxon>Microbacteriaceae</taxon>
        <taxon>Leifsonia</taxon>
    </lineage>
</organism>
<dbReference type="GO" id="GO:0016787">
    <property type="term" value="F:hydrolase activity"/>
    <property type="evidence" value="ECO:0007669"/>
    <property type="project" value="UniProtKB-KW"/>
</dbReference>